<gene>
    <name evidence="1" type="ORF">VKT23_004893</name>
</gene>
<comment type="caution">
    <text evidence="1">The sequence shown here is derived from an EMBL/GenBank/DDBJ whole genome shotgun (WGS) entry which is preliminary data.</text>
</comment>
<reference evidence="1 2" key="1">
    <citation type="submission" date="2024-01" db="EMBL/GenBank/DDBJ databases">
        <title>A draft genome for the cacao thread blight pathogen Marasmiellus scandens.</title>
        <authorList>
            <person name="Baruah I.K."/>
            <person name="Leung J."/>
            <person name="Bukari Y."/>
            <person name="Amoako-Attah I."/>
            <person name="Meinhardt L.W."/>
            <person name="Bailey B.A."/>
            <person name="Cohen S.P."/>
        </authorList>
    </citation>
    <scope>NUCLEOTIDE SEQUENCE [LARGE SCALE GENOMIC DNA]</scope>
    <source>
        <strain evidence="1 2">GH-19</strain>
    </source>
</reference>
<accession>A0ABR1JU52</accession>
<proteinExistence type="predicted"/>
<evidence type="ECO:0000313" key="2">
    <source>
        <dbReference type="Proteomes" id="UP001498398"/>
    </source>
</evidence>
<dbReference type="Proteomes" id="UP001498398">
    <property type="component" value="Unassembled WGS sequence"/>
</dbReference>
<keyword evidence="2" id="KW-1185">Reference proteome</keyword>
<sequence>MIGSRCCCASFLRTMTIRAVSSLKPLWLPQFPSTQHVNKIHSFYRTLFTRSPHVENIRRKLPLPRKNAHFTMNIITRHYAVSNGQNTNEPNMIYPAEDLLKSLEMTANIDLPMIPPGQDKEHFWRAYLLANQIILYLAARPPAEAESFSAVIQSAVVEPDSSIGRGRTGILKIVQKIVDTMSTLPNDSSLRVVHPEVIQAYEKLGLLYQIHSDSILRGEDDLETWSLFFTGVRTELVEFTVQVGKVVEGWEQ</sequence>
<evidence type="ECO:0000313" key="1">
    <source>
        <dbReference type="EMBL" id="KAK7466173.1"/>
    </source>
</evidence>
<dbReference type="EMBL" id="JBANRG010000005">
    <property type="protein sequence ID" value="KAK7466173.1"/>
    <property type="molecule type" value="Genomic_DNA"/>
</dbReference>
<organism evidence="1 2">
    <name type="scientific">Marasmiellus scandens</name>
    <dbReference type="NCBI Taxonomy" id="2682957"/>
    <lineage>
        <taxon>Eukaryota</taxon>
        <taxon>Fungi</taxon>
        <taxon>Dikarya</taxon>
        <taxon>Basidiomycota</taxon>
        <taxon>Agaricomycotina</taxon>
        <taxon>Agaricomycetes</taxon>
        <taxon>Agaricomycetidae</taxon>
        <taxon>Agaricales</taxon>
        <taxon>Marasmiineae</taxon>
        <taxon>Omphalotaceae</taxon>
        <taxon>Marasmiellus</taxon>
    </lineage>
</organism>
<name>A0ABR1JU52_9AGAR</name>
<protein>
    <submittedName>
        <fullName evidence="1">Uncharacterized protein</fullName>
    </submittedName>
</protein>